<dbReference type="EMBL" id="FMYM01000002">
    <property type="protein sequence ID" value="SDB86580.1"/>
    <property type="molecule type" value="Genomic_DNA"/>
</dbReference>
<gene>
    <name evidence="8" type="primary">atpH</name>
    <name evidence="9" type="ORF">SAMN05421737_102125</name>
</gene>
<dbReference type="OrthoDB" id="9802471at2"/>
<dbReference type="RefSeq" id="WP_090774704.1">
    <property type="nucleotide sequence ID" value="NZ_FMYM01000002.1"/>
</dbReference>
<dbReference type="AlphaFoldDB" id="A0A1G6GX01"/>
<evidence type="ECO:0000256" key="1">
    <source>
        <dbReference type="ARBA" id="ARBA00004370"/>
    </source>
</evidence>
<organism evidence="9 10">
    <name type="scientific">Shouchella lonarensis</name>
    <dbReference type="NCBI Taxonomy" id="1464122"/>
    <lineage>
        <taxon>Bacteria</taxon>
        <taxon>Bacillati</taxon>
        <taxon>Bacillota</taxon>
        <taxon>Bacilli</taxon>
        <taxon>Bacillales</taxon>
        <taxon>Bacillaceae</taxon>
        <taxon>Shouchella</taxon>
    </lineage>
</organism>
<dbReference type="Pfam" id="PF00213">
    <property type="entry name" value="OSCP"/>
    <property type="match status" value="1"/>
</dbReference>
<keyword evidence="4 8" id="KW-0406">Ion transport</keyword>
<evidence type="ECO:0000313" key="10">
    <source>
        <dbReference type="Proteomes" id="UP000242662"/>
    </source>
</evidence>
<name>A0A1G6GX01_9BACI</name>
<comment type="similarity">
    <text evidence="8">Belongs to the ATPase delta chain family.</text>
</comment>
<keyword evidence="2 8" id="KW-0813">Transport</keyword>
<dbReference type="Gene3D" id="1.10.520.20">
    <property type="entry name" value="N-terminal domain of the delta subunit of the F1F0-ATP synthase"/>
    <property type="match status" value="1"/>
</dbReference>
<dbReference type="InterPro" id="IPR020781">
    <property type="entry name" value="ATPase_OSCP/d_CS"/>
</dbReference>
<sequence length="181" mass="19867">MSKSAVAGRYAVALFELAEETGQVDKYEAELSLIEAVFAETPQLTQVLIQPGISLDKKEDLLVQAFKGQVSEPVFNTVLLLFSRGRVRMIAALADSYKKLNDEKKGIATATVFSAKPLNDEEARQISTTFAPKVGKRELRVENVVDVTVLGGIKVRIGDRVFDGSIQGQLTRLEKQLLEAN</sequence>
<comment type="function">
    <text evidence="8">F(1)F(0) ATP synthase produces ATP from ADP in the presence of a proton or sodium gradient. F-type ATPases consist of two structural domains, F(1) containing the extramembraneous catalytic core and F(0) containing the membrane proton channel, linked together by a central stalk and a peripheral stalk. During catalysis, ATP synthesis in the catalytic domain of F(1) is coupled via a rotary mechanism of the central stalk subunits to proton translocation.</text>
</comment>
<evidence type="ECO:0000256" key="8">
    <source>
        <dbReference type="HAMAP-Rule" id="MF_01416"/>
    </source>
</evidence>
<evidence type="ECO:0000256" key="4">
    <source>
        <dbReference type="ARBA" id="ARBA00023065"/>
    </source>
</evidence>
<comment type="function">
    <text evidence="8">This protein is part of the stalk that links CF(0) to CF(1). It either transmits conformational changes from CF(0) to CF(1) or is implicated in proton conduction.</text>
</comment>
<dbReference type="GO" id="GO:0046933">
    <property type="term" value="F:proton-transporting ATP synthase activity, rotational mechanism"/>
    <property type="evidence" value="ECO:0007669"/>
    <property type="project" value="UniProtKB-UniRule"/>
</dbReference>
<dbReference type="PANTHER" id="PTHR11910">
    <property type="entry name" value="ATP SYNTHASE DELTA CHAIN"/>
    <property type="match status" value="1"/>
</dbReference>
<evidence type="ECO:0000313" key="9">
    <source>
        <dbReference type="EMBL" id="SDB86580.1"/>
    </source>
</evidence>
<evidence type="ECO:0000256" key="2">
    <source>
        <dbReference type="ARBA" id="ARBA00022448"/>
    </source>
</evidence>
<comment type="subcellular location">
    <subcellularLocation>
        <location evidence="8">Cell membrane</location>
        <topology evidence="8">Peripheral membrane protein</topology>
    </subcellularLocation>
    <subcellularLocation>
        <location evidence="1">Membrane</location>
    </subcellularLocation>
</comment>
<reference evidence="10" key="1">
    <citation type="submission" date="2016-09" db="EMBL/GenBank/DDBJ databases">
        <authorList>
            <person name="Varghese N."/>
            <person name="Submissions S."/>
        </authorList>
    </citation>
    <scope>NUCLEOTIDE SEQUENCE [LARGE SCALE GENOMIC DNA]</scope>
    <source>
        <strain evidence="10">25nlg</strain>
    </source>
</reference>
<dbReference type="GO" id="GO:0005886">
    <property type="term" value="C:plasma membrane"/>
    <property type="evidence" value="ECO:0007669"/>
    <property type="project" value="UniProtKB-SubCell"/>
</dbReference>
<dbReference type="SUPFAM" id="SSF47928">
    <property type="entry name" value="N-terminal domain of the delta subunit of the F1F0-ATP synthase"/>
    <property type="match status" value="1"/>
</dbReference>
<keyword evidence="6 8" id="KW-0139">CF(1)</keyword>
<dbReference type="NCBIfam" id="NF004403">
    <property type="entry name" value="PRK05758.2-4"/>
    <property type="match status" value="1"/>
</dbReference>
<dbReference type="STRING" id="1464122.SAMN05421737_102125"/>
<dbReference type="PROSITE" id="PS00389">
    <property type="entry name" value="ATPASE_DELTA"/>
    <property type="match status" value="1"/>
</dbReference>
<dbReference type="PRINTS" id="PR00125">
    <property type="entry name" value="ATPASEDELTA"/>
</dbReference>
<dbReference type="InterPro" id="IPR026015">
    <property type="entry name" value="ATP_synth_OSCP/delta_N_sf"/>
</dbReference>
<evidence type="ECO:0000256" key="3">
    <source>
        <dbReference type="ARBA" id="ARBA00022781"/>
    </source>
</evidence>
<evidence type="ECO:0000256" key="6">
    <source>
        <dbReference type="ARBA" id="ARBA00023196"/>
    </source>
</evidence>
<dbReference type="NCBIfam" id="TIGR01145">
    <property type="entry name" value="ATP_synt_delta"/>
    <property type="match status" value="1"/>
</dbReference>
<dbReference type="GO" id="GO:0045259">
    <property type="term" value="C:proton-transporting ATP synthase complex"/>
    <property type="evidence" value="ECO:0007669"/>
    <property type="project" value="UniProtKB-KW"/>
</dbReference>
<keyword evidence="8" id="KW-1003">Cell membrane</keyword>
<dbReference type="InterPro" id="IPR000711">
    <property type="entry name" value="ATPase_OSCP/dsu"/>
</dbReference>
<dbReference type="Proteomes" id="UP000242662">
    <property type="component" value="Unassembled WGS sequence"/>
</dbReference>
<keyword evidence="5 8" id="KW-0472">Membrane</keyword>
<proteinExistence type="inferred from homology"/>
<keyword evidence="3 8" id="KW-0375">Hydrogen ion transport</keyword>
<keyword evidence="7 8" id="KW-0066">ATP synthesis</keyword>
<accession>A0A1G6GX01</accession>
<keyword evidence="10" id="KW-1185">Reference proteome</keyword>
<evidence type="ECO:0000256" key="5">
    <source>
        <dbReference type="ARBA" id="ARBA00023136"/>
    </source>
</evidence>
<dbReference type="HAMAP" id="MF_01416">
    <property type="entry name" value="ATP_synth_delta_bact"/>
    <property type="match status" value="1"/>
</dbReference>
<evidence type="ECO:0000256" key="7">
    <source>
        <dbReference type="ARBA" id="ARBA00023310"/>
    </source>
</evidence>
<protein>
    <recommendedName>
        <fullName evidence="8">ATP synthase subunit delta</fullName>
    </recommendedName>
    <alternativeName>
        <fullName evidence="8">ATP synthase F(1) sector subunit delta</fullName>
    </alternativeName>
    <alternativeName>
        <fullName evidence="8">F-type ATPase subunit delta</fullName>
        <shortName evidence="8">F-ATPase subunit delta</shortName>
    </alternativeName>
</protein>